<dbReference type="GO" id="GO:0007165">
    <property type="term" value="P:signal transduction"/>
    <property type="evidence" value="ECO:0007669"/>
    <property type="project" value="InterPro"/>
</dbReference>
<accession>A0A4S4ANP6</accession>
<protein>
    <submittedName>
        <fullName evidence="2">Chemotaxis protein CheW</fullName>
    </submittedName>
</protein>
<evidence type="ECO:0000313" key="2">
    <source>
        <dbReference type="EMBL" id="THF61277.1"/>
    </source>
</evidence>
<keyword evidence="3" id="KW-1185">Reference proteome</keyword>
<dbReference type="AlphaFoldDB" id="A0A4S4ANP6"/>
<dbReference type="RefSeq" id="WP_136384982.1">
    <property type="nucleotide sequence ID" value="NZ_SSOD01000007.1"/>
</dbReference>
<dbReference type="PROSITE" id="PS50851">
    <property type="entry name" value="CHEW"/>
    <property type="match status" value="1"/>
</dbReference>
<dbReference type="EMBL" id="SSOD01000007">
    <property type="protein sequence ID" value="THF61277.1"/>
    <property type="molecule type" value="Genomic_DNA"/>
</dbReference>
<dbReference type="SMART" id="SM00260">
    <property type="entry name" value="CheW"/>
    <property type="match status" value="1"/>
</dbReference>
<dbReference type="GO" id="GO:0006935">
    <property type="term" value="P:chemotaxis"/>
    <property type="evidence" value="ECO:0007669"/>
    <property type="project" value="InterPro"/>
</dbReference>
<organism evidence="2 3">
    <name type="scientific">Pseudothauera rhizosphaerae</name>
    <dbReference type="NCBI Taxonomy" id="2565932"/>
    <lineage>
        <taxon>Bacteria</taxon>
        <taxon>Pseudomonadati</taxon>
        <taxon>Pseudomonadota</taxon>
        <taxon>Betaproteobacteria</taxon>
        <taxon>Rhodocyclales</taxon>
        <taxon>Zoogloeaceae</taxon>
        <taxon>Pseudothauera</taxon>
    </lineage>
</organism>
<dbReference type="SUPFAM" id="SSF50341">
    <property type="entry name" value="CheW-like"/>
    <property type="match status" value="1"/>
</dbReference>
<feature type="domain" description="CheW-like" evidence="1">
    <location>
        <begin position="26"/>
        <end position="164"/>
    </location>
</feature>
<gene>
    <name evidence="2" type="ORF">E6O51_10670</name>
</gene>
<comment type="caution">
    <text evidence="2">The sequence shown here is derived from an EMBL/GenBank/DDBJ whole genome shotgun (WGS) entry which is preliminary data.</text>
</comment>
<dbReference type="InterPro" id="IPR002545">
    <property type="entry name" value="CheW-lke_dom"/>
</dbReference>
<evidence type="ECO:0000313" key="3">
    <source>
        <dbReference type="Proteomes" id="UP000307956"/>
    </source>
</evidence>
<proteinExistence type="predicted"/>
<dbReference type="Proteomes" id="UP000307956">
    <property type="component" value="Unassembled WGS sequence"/>
</dbReference>
<dbReference type="InterPro" id="IPR036061">
    <property type="entry name" value="CheW-like_dom_sf"/>
</dbReference>
<name>A0A4S4ANP6_9RHOO</name>
<dbReference type="Gene3D" id="2.40.50.180">
    <property type="entry name" value="CheA-289, Domain 4"/>
    <property type="match status" value="1"/>
</dbReference>
<dbReference type="Pfam" id="PF01584">
    <property type="entry name" value="CheW"/>
    <property type="match status" value="1"/>
</dbReference>
<evidence type="ECO:0000259" key="1">
    <source>
        <dbReference type="PROSITE" id="PS50851"/>
    </source>
</evidence>
<sequence length="170" mass="18541">MAKRISLREFQESLVRRLAEARTGDRRTLLGLQAGNDNWLIDLADSGEILPVPPLSPVPLTRNWFSGVANVRGTLFGVIDLSAFHDGPPIAPAGHARLLLVGAKHGISSAVLVSRALGLRSRDDFEADDGEADPRPWVAQRLRDTQNRLWLKLDASKLLAHPGFLDAGLD</sequence>
<reference evidence="2 3" key="1">
    <citation type="submission" date="2019-04" db="EMBL/GenBank/DDBJ databases">
        <title>Azoarcus rhizosphaerae sp. nov. isolated from rhizosphere of Ficus religiosa.</title>
        <authorList>
            <person name="Lin S.-Y."/>
            <person name="Hameed A."/>
            <person name="Hsu Y.-H."/>
            <person name="Young C.-C."/>
        </authorList>
    </citation>
    <scope>NUCLEOTIDE SEQUENCE [LARGE SCALE GENOMIC DNA]</scope>
    <source>
        <strain evidence="2 3">CC-YHH848</strain>
    </source>
</reference>
<dbReference type="OrthoDB" id="5298045at2"/>